<dbReference type="AlphaFoldDB" id="A0A1I0PY27"/>
<gene>
    <name evidence="1" type="ORF">SAMN04487850_2037</name>
</gene>
<evidence type="ECO:0008006" key="3">
    <source>
        <dbReference type="Google" id="ProtNLM"/>
    </source>
</evidence>
<organism evidence="1 2">
    <name type="scientific">Prevotella aff. ruminicola Tc2-24</name>
    <dbReference type="NCBI Taxonomy" id="81582"/>
    <lineage>
        <taxon>Bacteria</taxon>
        <taxon>Pseudomonadati</taxon>
        <taxon>Bacteroidota</taxon>
        <taxon>Bacteroidia</taxon>
        <taxon>Bacteroidales</taxon>
        <taxon>Prevotellaceae</taxon>
        <taxon>Prevotella</taxon>
    </lineage>
</organism>
<accession>A0A1I0PY27</accession>
<reference evidence="1 2" key="1">
    <citation type="submission" date="2016-10" db="EMBL/GenBank/DDBJ databases">
        <authorList>
            <person name="de Groot N.N."/>
        </authorList>
    </citation>
    <scope>NUCLEOTIDE SEQUENCE [LARGE SCALE GENOMIC DNA]</scope>
    <source>
        <strain evidence="1 2">TC2-24</strain>
    </source>
</reference>
<dbReference type="Proteomes" id="UP000199373">
    <property type="component" value="Unassembled WGS sequence"/>
</dbReference>
<keyword evidence="2" id="KW-1185">Reference proteome</keyword>
<evidence type="ECO:0000313" key="2">
    <source>
        <dbReference type="Proteomes" id="UP000199373"/>
    </source>
</evidence>
<name>A0A1I0PY27_9BACT</name>
<sequence length="89" mass="9635">MKKKVITLSCIAAVAIATFVGTKVLQSNACENGLLTQNVEALSKSEGNPTRVFDCFKIHIHMHGAQIRDCSSCKYISNTTGRGVSQCFL</sequence>
<evidence type="ECO:0000313" key="1">
    <source>
        <dbReference type="EMBL" id="SEW19314.1"/>
    </source>
</evidence>
<protein>
    <recommendedName>
        <fullName evidence="3">NVEALA protein</fullName>
    </recommendedName>
</protein>
<dbReference type="EMBL" id="FOIQ01000005">
    <property type="protein sequence ID" value="SEW19314.1"/>
    <property type="molecule type" value="Genomic_DNA"/>
</dbReference>
<proteinExistence type="predicted"/>